<comment type="caution">
    <text evidence="1">The sequence shown here is derived from an EMBL/GenBank/DDBJ whole genome shotgun (WGS) entry which is preliminary data.</text>
</comment>
<organism evidence="1 2">
    <name type="scientific">Shigella flexneri CDC 796-83</name>
    <dbReference type="NCBI Taxonomy" id="945360"/>
    <lineage>
        <taxon>Bacteria</taxon>
        <taxon>Pseudomonadati</taxon>
        <taxon>Pseudomonadota</taxon>
        <taxon>Gammaproteobacteria</taxon>
        <taxon>Enterobacterales</taxon>
        <taxon>Enterobacteriaceae</taxon>
        <taxon>Shigella</taxon>
    </lineage>
</organism>
<evidence type="ECO:0000313" key="1">
    <source>
        <dbReference type="EMBL" id="EFW60764.1"/>
    </source>
</evidence>
<dbReference type="AlphaFoldDB" id="A0A6N3QMZ0"/>
<dbReference type="Proteomes" id="UP000003302">
    <property type="component" value="Unassembled WGS sequence"/>
</dbReference>
<reference evidence="1 2" key="1">
    <citation type="submission" date="2011-01" db="EMBL/GenBank/DDBJ databases">
        <title>Shigella flexneri CDC 796-83 whole genome shotgun sequencing project.</title>
        <authorList>
            <person name="Mane S.P."/>
            <person name="Sobral B.W."/>
            <person name="Cebula T."/>
            <person name="Chertkov O."/>
            <person name="Munk A.C."/>
            <person name="Tapia R."/>
            <person name="Green L."/>
            <person name="Rogers Y."/>
            <person name="Detter J.C."/>
            <person name="Bruce D."/>
            <person name="Brettin T.S."/>
        </authorList>
    </citation>
    <scope>NUCLEOTIDE SEQUENCE [LARGE SCALE GENOMIC DNA]</scope>
    <source>
        <strain evidence="1 2">CDC 796-83</strain>
    </source>
</reference>
<name>A0A6N3QMZ0_SHIFL</name>
<dbReference type="InterPro" id="IPR010352">
    <property type="entry name" value="DUF945"/>
</dbReference>
<evidence type="ECO:0000313" key="2">
    <source>
        <dbReference type="Proteomes" id="UP000003302"/>
    </source>
</evidence>
<dbReference type="EMBL" id="AERO01000074">
    <property type="protein sequence ID" value="EFW60764.1"/>
    <property type="molecule type" value="Genomic_DNA"/>
</dbReference>
<proteinExistence type="predicted"/>
<accession>A0A6N3QMZ0</accession>
<protein>
    <submittedName>
        <fullName evidence="1">GTP-binding protein</fullName>
    </submittedName>
</protein>
<dbReference type="Pfam" id="PF06097">
    <property type="entry name" value="DUF945"/>
    <property type="match status" value="1"/>
</dbReference>
<gene>
    <name evidence="1" type="ORF">SGF_01804</name>
</gene>
<sequence length="356" mass="39518">MIRKSATGVIVALAVIWGGGIWYTGTQIQPGVEKFIKDFNDAKKKGEHAYDMTLSYKNFDKGFFNSHFQMQISFDNGAPDLNIKPGQKVAFDVDVEHGPLPITMLMHGNVIPALAAAKVNLVNNELTQPLFIAAKNKSPVEATLRFAFGGSFSTTLDVAPAEYGKFSFGEGQFTFNGDGSSLSNLDIEGKVEDIVLQLSPMNKVTAKSFTIDSLTRLEEKKFPVGESESKFNQVNIINQGEDVAQIDAFVAKTRLDRVKDKDYINVNLTYELDKLTKGNQQLGSGEWSLIAESIDPSAVRQFIIQYNIAMQKQLAAHPELANDEVALKWHTEFGHLNRGDMLTSEQHRCSNEKKKF</sequence>